<dbReference type="InterPro" id="IPR052709">
    <property type="entry name" value="Transposase-MT_Hybrid"/>
</dbReference>
<evidence type="ECO:0000313" key="3">
    <source>
        <dbReference type="Proteomes" id="UP000663829"/>
    </source>
</evidence>
<accession>A0A816AIH5</accession>
<sequence>MRTALNIQPRVIYEELYTVHGDQVPCLRTVERWCKRFREGRDDLEDEARPGRPVTETTTENIEQVRLVIDDDPRVSIEEIQEQTGLSYGTTQRILVDHLQMTKVTARYLPKQLTDFQRSERVRICKENLARFTDGTWRLCNVVTGDESWFYHRQTGRKSSNAAWVARGDPPPTIIRRDRFAPKTLFSIFFKSTGPLLIYGVLRGQTIDHRYYIDNCLQPLIDEIRHQ</sequence>
<proteinExistence type="predicted"/>
<evidence type="ECO:0008006" key="4">
    <source>
        <dbReference type="Google" id="ProtNLM"/>
    </source>
</evidence>
<comment type="caution">
    <text evidence="1">The sequence shown here is derived from an EMBL/GenBank/DDBJ whole genome shotgun (WGS) entry which is preliminary data.</text>
</comment>
<evidence type="ECO:0000313" key="1">
    <source>
        <dbReference type="EMBL" id="CAF1598569.1"/>
    </source>
</evidence>
<dbReference type="GO" id="GO:0003676">
    <property type="term" value="F:nucleic acid binding"/>
    <property type="evidence" value="ECO:0007669"/>
    <property type="project" value="InterPro"/>
</dbReference>
<name>A0A816AIH5_9BILA</name>
<dbReference type="Proteomes" id="UP000681722">
    <property type="component" value="Unassembled WGS sequence"/>
</dbReference>
<dbReference type="EMBL" id="CAJNOQ010035239">
    <property type="protein sequence ID" value="CAF1598569.1"/>
    <property type="molecule type" value="Genomic_DNA"/>
</dbReference>
<reference evidence="1" key="1">
    <citation type="submission" date="2021-02" db="EMBL/GenBank/DDBJ databases">
        <authorList>
            <person name="Nowell W R."/>
        </authorList>
    </citation>
    <scope>NUCLEOTIDE SEQUENCE</scope>
</reference>
<gene>
    <name evidence="1" type="ORF">GPM918_LOCUS42275</name>
    <name evidence="2" type="ORF">SRO942_LOCUS43484</name>
</gene>
<dbReference type="PANTHER" id="PTHR46060">
    <property type="entry name" value="MARINER MOS1 TRANSPOSASE-LIKE PROTEIN"/>
    <property type="match status" value="1"/>
</dbReference>
<evidence type="ECO:0000313" key="2">
    <source>
        <dbReference type="EMBL" id="CAF4474641.1"/>
    </source>
</evidence>
<dbReference type="PANTHER" id="PTHR46060:SF1">
    <property type="entry name" value="MARINER MOS1 TRANSPOSASE-LIKE PROTEIN"/>
    <property type="match status" value="1"/>
</dbReference>
<dbReference type="InterPro" id="IPR036397">
    <property type="entry name" value="RNaseH_sf"/>
</dbReference>
<dbReference type="Pfam" id="PF13565">
    <property type="entry name" value="HTH_32"/>
    <property type="match status" value="1"/>
</dbReference>
<organism evidence="1 3">
    <name type="scientific">Didymodactylos carnosus</name>
    <dbReference type="NCBI Taxonomy" id="1234261"/>
    <lineage>
        <taxon>Eukaryota</taxon>
        <taxon>Metazoa</taxon>
        <taxon>Spiralia</taxon>
        <taxon>Gnathifera</taxon>
        <taxon>Rotifera</taxon>
        <taxon>Eurotatoria</taxon>
        <taxon>Bdelloidea</taxon>
        <taxon>Philodinida</taxon>
        <taxon>Philodinidae</taxon>
        <taxon>Didymodactylos</taxon>
    </lineage>
</organism>
<protein>
    <recommendedName>
        <fullName evidence="4">Transposase</fullName>
    </recommendedName>
</protein>
<dbReference type="OrthoDB" id="10033972at2759"/>
<dbReference type="AlphaFoldDB" id="A0A816AIH5"/>
<dbReference type="Gene3D" id="3.30.420.10">
    <property type="entry name" value="Ribonuclease H-like superfamily/Ribonuclease H"/>
    <property type="match status" value="1"/>
</dbReference>
<keyword evidence="3" id="KW-1185">Reference proteome</keyword>
<dbReference type="Proteomes" id="UP000663829">
    <property type="component" value="Unassembled WGS sequence"/>
</dbReference>
<dbReference type="EMBL" id="CAJOBC010101603">
    <property type="protein sequence ID" value="CAF4474641.1"/>
    <property type="molecule type" value="Genomic_DNA"/>
</dbReference>